<protein>
    <submittedName>
        <fullName evidence="2">Uncharacterized protein</fullName>
    </submittedName>
</protein>
<accession>A0A9W9YNP7</accession>
<feature type="region of interest" description="Disordered" evidence="1">
    <location>
        <begin position="98"/>
        <end position="142"/>
    </location>
</feature>
<keyword evidence="3" id="KW-1185">Reference proteome</keyword>
<name>A0A9W9YNP7_9CNID</name>
<dbReference type="InterPro" id="IPR010736">
    <property type="entry name" value="SHIPPO-rpt"/>
</dbReference>
<reference evidence="2" key="1">
    <citation type="submission" date="2023-01" db="EMBL/GenBank/DDBJ databases">
        <title>Genome assembly of the deep-sea coral Lophelia pertusa.</title>
        <authorList>
            <person name="Herrera S."/>
            <person name="Cordes E."/>
        </authorList>
    </citation>
    <scope>NUCLEOTIDE SEQUENCE</scope>
    <source>
        <strain evidence="2">USNM1676648</strain>
        <tissue evidence="2">Polyp</tissue>
    </source>
</reference>
<evidence type="ECO:0000313" key="3">
    <source>
        <dbReference type="Proteomes" id="UP001163046"/>
    </source>
</evidence>
<proteinExistence type="predicted"/>
<feature type="compositionally biased region" description="Basic and acidic residues" evidence="1">
    <location>
        <begin position="132"/>
        <end position="141"/>
    </location>
</feature>
<dbReference type="EMBL" id="MU827310">
    <property type="protein sequence ID" value="KAJ7360291.1"/>
    <property type="molecule type" value="Genomic_DNA"/>
</dbReference>
<dbReference type="Pfam" id="PF07004">
    <property type="entry name" value="SHIPPO-rpt"/>
    <property type="match status" value="2"/>
</dbReference>
<dbReference type="AlphaFoldDB" id="A0A9W9YNP7"/>
<gene>
    <name evidence="2" type="ORF">OS493_016921</name>
</gene>
<dbReference type="Proteomes" id="UP001163046">
    <property type="component" value="Unassembled WGS sequence"/>
</dbReference>
<comment type="caution">
    <text evidence="2">The sequence shown here is derived from an EMBL/GenBank/DDBJ whole genome shotgun (WGS) entry which is preliminary data.</text>
</comment>
<sequence length="291" mass="32447">MPVFSISPKGAEPAGKLTYTFAPSLLKAKTHVPALPAIPPQIGTISRTYRSRIPAKLATVSLVGRRDHSKSAPSVFFEEKEDEENFASLEECLQSRPPMQLDLTGPKPTSYDPPASMPWETSSPSYTMRPKTQPEKDKGGDRVAWSKQWFASPDIWTFRANFDCRYTWPSPAHYSSRATVGSPQFTLPQSPSHTFGKKGEFRISKMGAEDEPAPNQYNYNKGKEKSMNKSPSYTIQQGRRGGAVFWMAREPVPGPGSYNPRVYRTSSKRCAPAFTMSRTPREIGITQNCTL</sequence>
<organism evidence="2 3">
    <name type="scientific">Desmophyllum pertusum</name>
    <dbReference type="NCBI Taxonomy" id="174260"/>
    <lineage>
        <taxon>Eukaryota</taxon>
        <taxon>Metazoa</taxon>
        <taxon>Cnidaria</taxon>
        <taxon>Anthozoa</taxon>
        <taxon>Hexacorallia</taxon>
        <taxon>Scleractinia</taxon>
        <taxon>Caryophylliina</taxon>
        <taxon>Caryophylliidae</taxon>
        <taxon>Desmophyllum</taxon>
    </lineage>
</organism>
<dbReference type="OrthoDB" id="406368at2759"/>
<evidence type="ECO:0000256" key="1">
    <source>
        <dbReference type="SAM" id="MobiDB-lite"/>
    </source>
</evidence>
<evidence type="ECO:0000313" key="2">
    <source>
        <dbReference type="EMBL" id="KAJ7360291.1"/>
    </source>
</evidence>